<feature type="modified residue" description="4-aspartylphosphate" evidence="2">
    <location>
        <position position="54"/>
    </location>
</feature>
<evidence type="ECO:0000259" key="5">
    <source>
        <dbReference type="PROSITE" id="PS51755"/>
    </source>
</evidence>
<dbReference type="Gene3D" id="1.10.10.10">
    <property type="entry name" value="Winged helix-like DNA-binding domain superfamily/Winged helix DNA-binding domain"/>
    <property type="match status" value="1"/>
</dbReference>
<feature type="DNA-binding region" description="OmpR/PhoB-type" evidence="3">
    <location>
        <begin position="128"/>
        <end position="227"/>
    </location>
</feature>
<dbReference type="InterPro" id="IPR011006">
    <property type="entry name" value="CheY-like_superfamily"/>
</dbReference>
<evidence type="ECO:0000256" key="2">
    <source>
        <dbReference type="PROSITE-ProRule" id="PRU00169"/>
    </source>
</evidence>
<dbReference type="RefSeq" id="WP_342881194.1">
    <property type="nucleotide sequence ID" value="NZ_JBBMQS010000003.1"/>
</dbReference>
<dbReference type="InterPro" id="IPR036388">
    <property type="entry name" value="WH-like_DNA-bd_sf"/>
</dbReference>
<dbReference type="Gene3D" id="3.40.50.2300">
    <property type="match status" value="1"/>
</dbReference>
<name>A0ABU9SSS6_9ALTE</name>
<dbReference type="Gene3D" id="6.10.250.690">
    <property type="match status" value="1"/>
</dbReference>
<dbReference type="SMART" id="SM00448">
    <property type="entry name" value="REC"/>
    <property type="match status" value="1"/>
</dbReference>
<dbReference type="PROSITE" id="PS50110">
    <property type="entry name" value="RESPONSE_REGULATORY"/>
    <property type="match status" value="1"/>
</dbReference>
<feature type="domain" description="OmpR/PhoB-type" evidence="5">
    <location>
        <begin position="128"/>
        <end position="227"/>
    </location>
</feature>
<evidence type="ECO:0000256" key="3">
    <source>
        <dbReference type="PROSITE-ProRule" id="PRU01091"/>
    </source>
</evidence>
<dbReference type="SUPFAM" id="SSF52172">
    <property type="entry name" value="CheY-like"/>
    <property type="match status" value="1"/>
</dbReference>
<reference evidence="6 7" key="1">
    <citation type="submission" date="2024-03" db="EMBL/GenBank/DDBJ databases">
        <title>Community enrichment and isolation of bacterial strains for fucoidan degradation.</title>
        <authorList>
            <person name="Sichert A."/>
        </authorList>
    </citation>
    <scope>NUCLEOTIDE SEQUENCE [LARGE SCALE GENOMIC DNA]</scope>
    <source>
        <strain evidence="6 7">AS12</strain>
    </source>
</reference>
<evidence type="ECO:0000256" key="1">
    <source>
        <dbReference type="ARBA" id="ARBA00023125"/>
    </source>
</evidence>
<dbReference type="SUPFAM" id="SSF46894">
    <property type="entry name" value="C-terminal effector domain of the bipartite response regulators"/>
    <property type="match status" value="1"/>
</dbReference>
<dbReference type="PANTHER" id="PTHR48111:SF59">
    <property type="entry name" value="TRANSCRIPTIONAL REGULATORY PROTEIN BAER"/>
    <property type="match status" value="1"/>
</dbReference>
<organism evidence="6 7">
    <name type="scientific">Paraglaciecola mesophila</name>
    <dbReference type="NCBI Taxonomy" id="197222"/>
    <lineage>
        <taxon>Bacteria</taxon>
        <taxon>Pseudomonadati</taxon>
        <taxon>Pseudomonadota</taxon>
        <taxon>Gammaproteobacteria</taxon>
        <taxon>Alteromonadales</taxon>
        <taxon>Alteromonadaceae</taxon>
        <taxon>Paraglaciecola</taxon>
    </lineage>
</organism>
<keyword evidence="2" id="KW-0597">Phosphoprotein</keyword>
<dbReference type="Proteomes" id="UP001461163">
    <property type="component" value="Unassembled WGS sequence"/>
</dbReference>
<dbReference type="InterPro" id="IPR001789">
    <property type="entry name" value="Sig_transdc_resp-reg_receiver"/>
</dbReference>
<evidence type="ECO:0000313" key="6">
    <source>
        <dbReference type="EMBL" id="MEM5496944.1"/>
    </source>
</evidence>
<keyword evidence="7" id="KW-1185">Reference proteome</keyword>
<dbReference type="InterPro" id="IPR001867">
    <property type="entry name" value="OmpR/PhoB-type_DNA-bd"/>
</dbReference>
<proteinExistence type="predicted"/>
<dbReference type="InterPro" id="IPR016032">
    <property type="entry name" value="Sig_transdc_resp-reg_C-effctor"/>
</dbReference>
<gene>
    <name evidence="6" type="ORF">WNY77_06015</name>
</gene>
<sequence>MAAQKILIVEDEENIAEVLIAYSKQQGFSTHHFNSGIGVTNYVVHNPVDLILLDLMIPEVDGIQLCKQIRAFSSIPIIMVTAKSAEIDRLLGLELGADDYICKPFSPKEVMARIKAVLRRANPNPNPSQVITHSGFVLNKEGYVASLHGKNIAFTAVEFNIFLLLISHVGRVFSREDIIKHVYNDTIDISDRNIDTHIKNIRKKMTEVEVGVNPIVAVYSVGYKFEYQRDI</sequence>
<comment type="caution">
    <text evidence="6">The sequence shown here is derived from an EMBL/GenBank/DDBJ whole genome shotgun (WGS) entry which is preliminary data.</text>
</comment>
<protein>
    <submittedName>
        <fullName evidence="6">Response regulator</fullName>
    </submittedName>
</protein>
<dbReference type="EMBL" id="JBBMQS010000003">
    <property type="protein sequence ID" value="MEM5496944.1"/>
    <property type="molecule type" value="Genomic_DNA"/>
</dbReference>
<accession>A0ABU9SSS6</accession>
<dbReference type="PROSITE" id="PS51755">
    <property type="entry name" value="OMPR_PHOB"/>
    <property type="match status" value="1"/>
</dbReference>
<evidence type="ECO:0000313" key="7">
    <source>
        <dbReference type="Proteomes" id="UP001461163"/>
    </source>
</evidence>
<dbReference type="SMART" id="SM00862">
    <property type="entry name" value="Trans_reg_C"/>
    <property type="match status" value="1"/>
</dbReference>
<evidence type="ECO:0000259" key="4">
    <source>
        <dbReference type="PROSITE" id="PS50110"/>
    </source>
</evidence>
<dbReference type="Pfam" id="PF00072">
    <property type="entry name" value="Response_reg"/>
    <property type="match status" value="1"/>
</dbReference>
<dbReference type="PANTHER" id="PTHR48111">
    <property type="entry name" value="REGULATOR OF RPOS"/>
    <property type="match status" value="1"/>
</dbReference>
<keyword evidence="1 3" id="KW-0238">DNA-binding</keyword>
<dbReference type="InterPro" id="IPR039420">
    <property type="entry name" value="WalR-like"/>
</dbReference>
<dbReference type="Pfam" id="PF00486">
    <property type="entry name" value="Trans_reg_C"/>
    <property type="match status" value="1"/>
</dbReference>
<dbReference type="CDD" id="cd00383">
    <property type="entry name" value="trans_reg_C"/>
    <property type="match status" value="1"/>
</dbReference>
<feature type="domain" description="Response regulatory" evidence="4">
    <location>
        <begin position="5"/>
        <end position="118"/>
    </location>
</feature>